<dbReference type="EMBL" id="JAROCY010000001">
    <property type="protein sequence ID" value="MDF8331637.1"/>
    <property type="molecule type" value="Genomic_DNA"/>
</dbReference>
<feature type="transmembrane region" description="Helical" evidence="7">
    <location>
        <begin position="278"/>
        <end position="302"/>
    </location>
</feature>
<keyword evidence="5 7" id="KW-1133">Transmembrane helix</keyword>
<dbReference type="SUPFAM" id="SSF53448">
    <property type="entry name" value="Nucleotide-diphospho-sugar transferases"/>
    <property type="match status" value="1"/>
</dbReference>
<comment type="subcellular location">
    <subcellularLocation>
        <location evidence="1">Membrane</location>
        <topology evidence="1">Multi-pass membrane protein</topology>
    </subcellularLocation>
</comment>
<dbReference type="Proteomes" id="UP001222770">
    <property type="component" value="Unassembled WGS sequence"/>
</dbReference>
<evidence type="ECO:0000256" key="7">
    <source>
        <dbReference type="SAM" id="Phobius"/>
    </source>
</evidence>
<dbReference type="RefSeq" id="WP_277275064.1">
    <property type="nucleotide sequence ID" value="NZ_JAROCY010000001.1"/>
</dbReference>
<evidence type="ECO:0000256" key="1">
    <source>
        <dbReference type="ARBA" id="ARBA00004141"/>
    </source>
</evidence>
<keyword evidence="3" id="KW-0808">Transferase</keyword>
<evidence type="ECO:0000256" key="2">
    <source>
        <dbReference type="ARBA" id="ARBA00022676"/>
    </source>
</evidence>
<keyword evidence="10" id="KW-1185">Reference proteome</keyword>
<reference evidence="9 10" key="1">
    <citation type="submission" date="2023-03" db="EMBL/GenBank/DDBJ databases">
        <title>Novosphingobium cyanobacteriorum sp. nov., isolated from a eutrophic reservoir during the Microcystis bloom period.</title>
        <authorList>
            <person name="Kang M."/>
            <person name="Le V."/>
            <person name="Ko S.-R."/>
            <person name="Lee S.-A."/>
            <person name="Ahn C.-Y."/>
        </authorList>
    </citation>
    <scope>NUCLEOTIDE SEQUENCE [LARGE SCALE GENOMIC DNA]</scope>
    <source>
        <strain evidence="9 10">HBC54</strain>
    </source>
</reference>
<evidence type="ECO:0000256" key="5">
    <source>
        <dbReference type="ARBA" id="ARBA00022989"/>
    </source>
</evidence>
<dbReference type="Gene3D" id="3.90.550.10">
    <property type="entry name" value="Spore Coat Polysaccharide Biosynthesis Protein SpsA, Chain A"/>
    <property type="match status" value="1"/>
</dbReference>
<evidence type="ECO:0000256" key="4">
    <source>
        <dbReference type="ARBA" id="ARBA00022692"/>
    </source>
</evidence>
<organism evidence="9 10">
    <name type="scientific">Novosphingobium cyanobacteriorum</name>
    <dbReference type="NCBI Taxonomy" id="3024215"/>
    <lineage>
        <taxon>Bacteria</taxon>
        <taxon>Pseudomonadati</taxon>
        <taxon>Pseudomonadota</taxon>
        <taxon>Alphaproteobacteria</taxon>
        <taxon>Sphingomonadales</taxon>
        <taxon>Sphingomonadaceae</taxon>
        <taxon>Novosphingobium</taxon>
    </lineage>
</organism>
<dbReference type="InterPro" id="IPR001173">
    <property type="entry name" value="Glyco_trans_2-like"/>
</dbReference>
<evidence type="ECO:0000256" key="3">
    <source>
        <dbReference type="ARBA" id="ARBA00022679"/>
    </source>
</evidence>
<name>A0ABT6CH17_9SPHN</name>
<dbReference type="CDD" id="cd04187">
    <property type="entry name" value="DPM1_like_bac"/>
    <property type="match status" value="1"/>
</dbReference>
<comment type="caution">
    <text evidence="9">The sequence shown here is derived from an EMBL/GenBank/DDBJ whole genome shotgun (WGS) entry which is preliminary data.</text>
</comment>
<evidence type="ECO:0000259" key="8">
    <source>
        <dbReference type="Pfam" id="PF00535"/>
    </source>
</evidence>
<proteinExistence type="predicted"/>
<keyword evidence="4 7" id="KW-0812">Transmembrane</keyword>
<sequence length="345" mass="38221">MFANAQLSDPLLPRPRLSIVVPCYNEEACLETLHRRLTEQARTAVGEDYEIVLVDDGSKDRTWPMMRALGETDPHVRALRLSRNHGHQLALSAGLDLCRGELILIIDADLQDPPELLGAMIARMEAEEADVVYGVRTQRLGETVAKRATAKLFYRLLAHLSDGVEIPLDTGDFRLMSRRALDVLQAMPERSRFIRGMVAWIGFKQVAIEYQRDERFAGETNYPFVKMIRLAVDALTGFSVAPLRLASYAGFAFSLLSLALIAYSLIGWLGGHTVPGWTSLMIVVLVLGSVQLFVLGLLGEYLGRLYHQAKGRPLYIVSEMAVHPGAMAPLPQARLGVVTAHPPRP</sequence>
<feature type="transmembrane region" description="Helical" evidence="7">
    <location>
        <begin position="245"/>
        <end position="266"/>
    </location>
</feature>
<evidence type="ECO:0000313" key="9">
    <source>
        <dbReference type="EMBL" id="MDF8331637.1"/>
    </source>
</evidence>
<dbReference type="Pfam" id="PF00535">
    <property type="entry name" value="Glycos_transf_2"/>
    <property type="match status" value="1"/>
</dbReference>
<dbReference type="InterPro" id="IPR029044">
    <property type="entry name" value="Nucleotide-diphossugar_trans"/>
</dbReference>
<protein>
    <submittedName>
        <fullName evidence="9">Glycosyltransferase family 2 protein</fullName>
    </submittedName>
</protein>
<accession>A0ABT6CH17</accession>
<keyword evidence="6 7" id="KW-0472">Membrane</keyword>
<evidence type="ECO:0000256" key="6">
    <source>
        <dbReference type="ARBA" id="ARBA00023136"/>
    </source>
</evidence>
<dbReference type="InterPro" id="IPR050256">
    <property type="entry name" value="Glycosyltransferase_2"/>
</dbReference>
<feature type="domain" description="Glycosyltransferase 2-like" evidence="8">
    <location>
        <begin position="18"/>
        <end position="182"/>
    </location>
</feature>
<gene>
    <name evidence="9" type="ORF">POM99_00335</name>
</gene>
<dbReference type="PANTHER" id="PTHR48090">
    <property type="entry name" value="UNDECAPRENYL-PHOSPHATE 4-DEOXY-4-FORMAMIDO-L-ARABINOSE TRANSFERASE-RELATED"/>
    <property type="match status" value="1"/>
</dbReference>
<dbReference type="PANTHER" id="PTHR48090:SF1">
    <property type="entry name" value="PROPHAGE BACTOPRENOL GLUCOSYL TRANSFERASE HOMOLOG"/>
    <property type="match status" value="1"/>
</dbReference>
<keyword evidence="2" id="KW-0328">Glycosyltransferase</keyword>
<evidence type="ECO:0000313" key="10">
    <source>
        <dbReference type="Proteomes" id="UP001222770"/>
    </source>
</evidence>